<organism evidence="1 2">
    <name type="scientific">Vannielia litorea</name>
    <dbReference type="NCBI Taxonomy" id="1217970"/>
    <lineage>
        <taxon>Bacteria</taxon>
        <taxon>Pseudomonadati</taxon>
        <taxon>Pseudomonadota</taxon>
        <taxon>Alphaproteobacteria</taxon>
        <taxon>Rhodobacterales</taxon>
        <taxon>Paracoccaceae</taxon>
        <taxon>Vannielia</taxon>
    </lineage>
</organism>
<dbReference type="EMBL" id="FSRL01000001">
    <property type="protein sequence ID" value="SIN79166.1"/>
    <property type="molecule type" value="Genomic_DNA"/>
</dbReference>
<evidence type="ECO:0000313" key="2">
    <source>
        <dbReference type="Proteomes" id="UP000184932"/>
    </source>
</evidence>
<protein>
    <submittedName>
        <fullName evidence="1">Uncharacterized protein</fullName>
    </submittedName>
</protein>
<keyword evidence="2" id="KW-1185">Reference proteome</keyword>
<dbReference type="OrthoDB" id="7862941at2"/>
<dbReference type="RefSeq" id="WP_074254629.1">
    <property type="nucleotide sequence ID" value="NZ_FSRL01000001.1"/>
</dbReference>
<sequence length="141" mass="15207">MLRLLLRLLGLASRSEEHRAAPLPPGNRRLHLFSGTFGSEAAAVAYVLPPMDGHLADEPAQLTVDLPEAFIDPAFVRMGHGTGLEPLLEATFTGETLLDVNHITAGADTVVVIDERATGGFPFRLADTPRLTYHGAFDLHD</sequence>
<dbReference type="STRING" id="1217970.SAMN05444002_0442"/>
<dbReference type="Proteomes" id="UP000184932">
    <property type="component" value="Unassembled WGS sequence"/>
</dbReference>
<dbReference type="AlphaFoldDB" id="A0A1N6E842"/>
<gene>
    <name evidence="1" type="ORF">SAMN05444002_0442</name>
</gene>
<name>A0A1N6E842_9RHOB</name>
<evidence type="ECO:0000313" key="1">
    <source>
        <dbReference type="EMBL" id="SIN79166.1"/>
    </source>
</evidence>
<proteinExistence type="predicted"/>
<reference evidence="2" key="1">
    <citation type="submission" date="2016-11" db="EMBL/GenBank/DDBJ databases">
        <authorList>
            <person name="Varghese N."/>
            <person name="Submissions S."/>
        </authorList>
    </citation>
    <scope>NUCLEOTIDE SEQUENCE [LARGE SCALE GENOMIC DNA]</scope>
    <source>
        <strain evidence="2">DSM 29440</strain>
    </source>
</reference>
<accession>A0A1N6E842</accession>